<evidence type="ECO:0000313" key="1">
    <source>
        <dbReference type="EMBL" id="WXB01787.1"/>
    </source>
</evidence>
<protein>
    <recommendedName>
        <fullName evidence="3">Lipoprotein</fullName>
    </recommendedName>
</protein>
<dbReference type="RefSeq" id="WP_394831406.1">
    <property type="nucleotide sequence ID" value="NZ_CP089929.1"/>
</dbReference>
<dbReference type="EMBL" id="CP089983">
    <property type="protein sequence ID" value="WXB01787.1"/>
    <property type="molecule type" value="Genomic_DNA"/>
</dbReference>
<accession>A0ABZ2KTE4</accession>
<gene>
    <name evidence="1" type="ORF">LVJ94_33330</name>
</gene>
<dbReference type="Proteomes" id="UP001374803">
    <property type="component" value="Chromosome"/>
</dbReference>
<proteinExistence type="predicted"/>
<evidence type="ECO:0000313" key="2">
    <source>
        <dbReference type="Proteomes" id="UP001374803"/>
    </source>
</evidence>
<evidence type="ECO:0008006" key="3">
    <source>
        <dbReference type="Google" id="ProtNLM"/>
    </source>
</evidence>
<dbReference type="SUPFAM" id="SSF50956">
    <property type="entry name" value="Thermostable phytase (3-phytase)"/>
    <property type="match status" value="1"/>
</dbReference>
<name>A0ABZ2KTE4_9BACT</name>
<sequence>MIARTLPIPSLLTILYTGCFGGNAESLDSNASSLAACRVADAYGTAVEAGTVESSAIDEASGLAASKRNPGVLYVHNDSGDSARFFALNGQAGLIGTFSVSGATAVDWEDTAVGPCPQGSCLYLGDIGDNDEARTNVALYRVREPDIAGGQTSGSLAAEKFPFAYPDGPRNAESLMVHPSTGSVYIISKTKTGKSRVYKFPEPLTANTKVTLIKIAELNLPSGQSGTATGADIHPCAPRFLLRTYSRVYEFRAGAGESFEQAFSKSPVTLTAPSEDQGEAITYAADGSAYYTVGEGSQPPLYRINAK</sequence>
<reference evidence="1" key="1">
    <citation type="submission" date="2021-12" db="EMBL/GenBank/DDBJ databases">
        <title>Discovery of the Pendulisporaceae a myxobacterial family with distinct sporulation behavior and unique specialized metabolism.</title>
        <authorList>
            <person name="Garcia R."/>
            <person name="Popoff A."/>
            <person name="Bader C.D."/>
            <person name="Loehr J."/>
            <person name="Walesch S."/>
            <person name="Walt C."/>
            <person name="Boldt J."/>
            <person name="Bunk B."/>
            <person name="Haeckl F.J.F.P.J."/>
            <person name="Gunesch A.P."/>
            <person name="Birkelbach J."/>
            <person name="Nuebel U."/>
            <person name="Pietschmann T."/>
            <person name="Bach T."/>
            <person name="Mueller R."/>
        </authorList>
    </citation>
    <scope>NUCLEOTIDE SEQUENCE</scope>
    <source>
        <strain evidence="1">MSr11367</strain>
    </source>
</reference>
<keyword evidence="2" id="KW-1185">Reference proteome</keyword>
<organism evidence="1 2">
    <name type="scientific">Pendulispora rubella</name>
    <dbReference type="NCBI Taxonomy" id="2741070"/>
    <lineage>
        <taxon>Bacteria</taxon>
        <taxon>Pseudomonadati</taxon>
        <taxon>Myxococcota</taxon>
        <taxon>Myxococcia</taxon>
        <taxon>Myxococcales</taxon>
        <taxon>Sorangiineae</taxon>
        <taxon>Pendulisporaceae</taxon>
        <taxon>Pendulispora</taxon>
    </lineage>
</organism>